<evidence type="ECO:0000256" key="2">
    <source>
        <dbReference type="ARBA" id="ARBA00022448"/>
    </source>
</evidence>
<dbReference type="NCBIfam" id="TIGR00787">
    <property type="entry name" value="dctP"/>
    <property type="match status" value="1"/>
</dbReference>
<dbReference type="InterPro" id="IPR018389">
    <property type="entry name" value="DctP_fam"/>
</dbReference>
<keyword evidence="3 4" id="KW-0732">Signal</keyword>
<sequence length="348" mass="38356">MFIATVKSCCSRLSKLAIVGMSALVLTSVCLVLPAQADEAAKPVVIRFSHIVSGKAPKGQMALKFKELAEKRLPGQVVVKVYPRAMMYEDDQVVDAILKGDLEMAAPAVSKFTKYTSSLQVYDLPFLFDDMGAVDRFQHGPAGRGLLDSLAGHGIRGLGYLHNGMKQLSANQPLLQPADAAGLKFRIMSSDVLDAQFNVIGARAEKYPFGEVFNLLETKKIDGQENTWSNNYTTHFFRVQSHITETNHGVLDYMVITSTAFWDKLPTAMRSELEAALNEAIEWGNQKAAEENAQDRERIVASGETNVMTLTPSQRMQWVQAMRPVWKQFSGVIGQDLIDAALASNNKP</sequence>
<name>A0A9X3EJZ5_9GAMM</name>
<keyword evidence="2" id="KW-0813">Transport</keyword>
<proteinExistence type="inferred from homology"/>
<dbReference type="Proteomes" id="UP001150830">
    <property type="component" value="Unassembled WGS sequence"/>
</dbReference>
<dbReference type="Gene3D" id="3.40.190.170">
    <property type="entry name" value="Bacterial extracellular solute-binding protein, family 7"/>
    <property type="match status" value="1"/>
</dbReference>
<evidence type="ECO:0000313" key="6">
    <source>
        <dbReference type="Proteomes" id="UP001150830"/>
    </source>
</evidence>
<dbReference type="Pfam" id="PF03480">
    <property type="entry name" value="DctP"/>
    <property type="match status" value="1"/>
</dbReference>
<accession>A0A9X3EJZ5</accession>
<evidence type="ECO:0000313" key="5">
    <source>
        <dbReference type="EMBL" id="MCY0964003.1"/>
    </source>
</evidence>
<dbReference type="GO" id="GO:0015740">
    <property type="term" value="P:C4-dicarboxylate transport"/>
    <property type="evidence" value="ECO:0007669"/>
    <property type="project" value="TreeGrafter"/>
</dbReference>
<dbReference type="RefSeq" id="WP_283172222.1">
    <property type="nucleotide sequence ID" value="NZ_JAPNOA010000009.1"/>
</dbReference>
<feature type="chain" id="PRO_5040803825" evidence="4">
    <location>
        <begin position="38"/>
        <end position="348"/>
    </location>
</feature>
<dbReference type="InterPro" id="IPR004682">
    <property type="entry name" value="TRAP_DctP"/>
</dbReference>
<dbReference type="PANTHER" id="PTHR33376:SF7">
    <property type="entry name" value="C4-DICARBOXYLATE-BINDING PROTEIN DCTB"/>
    <property type="match status" value="1"/>
</dbReference>
<gene>
    <name evidence="5" type="ORF">OUO13_02280</name>
</gene>
<comment type="similarity">
    <text evidence="1">Belongs to the bacterial solute-binding protein 7 family.</text>
</comment>
<comment type="caution">
    <text evidence="5">The sequence shown here is derived from an EMBL/GenBank/DDBJ whole genome shotgun (WGS) entry which is preliminary data.</text>
</comment>
<feature type="signal peptide" evidence="4">
    <location>
        <begin position="1"/>
        <end position="37"/>
    </location>
</feature>
<dbReference type="PIRSF" id="PIRSF006470">
    <property type="entry name" value="DctB"/>
    <property type="match status" value="1"/>
</dbReference>
<dbReference type="GO" id="GO:0055085">
    <property type="term" value="P:transmembrane transport"/>
    <property type="evidence" value="ECO:0007669"/>
    <property type="project" value="InterPro"/>
</dbReference>
<evidence type="ECO:0000256" key="4">
    <source>
        <dbReference type="SAM" id="SignalP"/>
    </source>
</evidence>
<dbReference type="PANTHER" id="PTHR33376">
    <property type="match status" value="1"/>
</dbReference>
<organism evidence="5 6">
    <name type="scientific">Parathalassolituus penaei</name>
    <dbReference type="NCBI Taxonomy" id="2997323"/>
    <lineage>
        <taxon>Bacteria</taxon>
        <taxon>Pseudomonadati</taxon>
        <taxon>Pseudomonadota</taxon>
        <taxon>Gammaproteobacteria</taxon>
        <taxon>Oceanospirillales</taxon>
        <taxon>Oceanospirillaceae</taxon>
        <taxon>Parathalassolituus</taxon>
    </lineage>
</organism>
<dbReference type="NCBIfam" id="NF037995">
    <property type="entry name" value="TRAP_S1"/>
    <property type="match status" value="1"/>
</dbReference>
<dbReference type="GO" id="GO:0030288">
    <property type="term" value="C:outer membrane-bounded periplasmic space"/>
    <property type="evidence" value="ECO:0007669"/>
    <property type="project" value="InterPro"/>
</dbReference>
<evidence type="ECO:0000256" key="3">
    <source>
        <dbReference type="ARBA" id="ARBA00022729"/>
    </source>
</evidence>
<dbReference type="InterPro" id="IPR038404">
    <property type="entry name" value="TRAP_DctP_sf"/>
</dbReference>
<keyword evidence="6" id="KW-1185">Reference proteome</keyword>
<protein>
    <submittedName>
        <fullName evidence="5">DctP family TRAP transporter solute-binding subunit</fullName>
    </submittedName>
</protein>
<reference evidence="5" key="1">
    <citation type="submission" date="2022-11" db="EMBL/GenBank/DDBJ databases">
        <title>Parathalassolutuus dongxingensis gen. nov., sp. nov., a novel member of family Oceanospirillaceae isolated from a coastal shrimp pond in Guangxi, China.</title>
        <authorList>
            <person name="Chen H."/>
        </authorList>
    </citation>
    <scope>NUCLEOTIDE SEQUENCE</scope>
    <source>
        <strain evidence="5">G-43</strain>
    </source>
</reference>
<evidence type="ECO:0000256" key="1">
    <source>
        <dbReference type="ARBA" id="ARBA00009023"/>
    </source>
</evidence>
<dbReference type="AlphaFoldDB" id="A0A9X3EJZ5"/>
<dbReference type="EMBL" id="JAPNOA010000009">
    <property type="protein sequence ID" value="MCY0964003.1"/>
    <property type="molecule type" value="Genomic_DNA"/>
</dbReference>